<dbReference type="PROSITE" id="PS50404">
    <property type="entry name" value="GST_NTER"/>
    <property type="match status" value="1"/>
</dbReference>
<dbReference type="AlphaFoldDB" id="A0A372EHA7"/>
<dbReference type="SFLD" id="SFLDG01151">
    <property type="entry name" value="Main.2:_Nu-like"/>
    <property type="match status" value="1"/>
</dbReference>
<dbReference type="SUPFAM" id="SSF47616">
    <property type="entry name" value="GST C-terminal domain-like"/>
    <property type="match status" value="1"/>
</dbReference>
<dbReference type="PANTHER" id="PTHR44051">
    <property type="entry name" value="GLUTATHIONE S-TRANSFERASE-RELATED"/>
    <property type="match status" value="1"/>
</dbReference>
<reference evidence="5 6" key="1">
    <citation type="submission" date="2018-08" db="EMBL/GenBank/DDBJ databases">
        <title>Hydrogenophaga sp. LA-38 isolated from sludge.</title>
        <authorList>
            <person name="Im W.-T."/>
        </authorList>
    </citation>
    <scope>NUCLEOTIDE SEQUENCE [LARGE SCALE GENOMIC DNA]</scope>
    <source>
        <strain evidence="5 6">LA-38</strain>
    </source>
</reference>
<name>A0A372EHA7_9BURK</name>
<feature type="region of interest" description="Disordered" evidence="2">
    <location>
        <begin position="218"/>
        <end position="237"/>
    </location>
</feature>
<accession>A0A372EHA7</accession>
<dbReference type="Gene3D" id="1.20.1050.10">
    <property type="match status" value="1"/>
</dbReference>
<comment type="similarity">
    <text evidence="1">Belongs to the GST superfamily.</text>
</comment>
<dbReference type="SFLD" id="SFLDG00358">
    <property type="entry name" value="Main_(cytGST)"/>
    <property type="match status" value="1"/>
</dbReference>
<dbReference type="Gene3D" id="3.40.30.10">
    <property type="entry name" value="Glutaredoxin"/>
    <property type="match status" value="1"/>
</dbReference>
<keyword evidence="5" id="KW-0808">Transferase</keyword>
<evidence type="ECO:0000259" key="4">
    <source>
        <dbReference type="PROSITE" id="PS50405"/>
    </source>
</evidence>
<dbReference type="CDD" id="cd03048">
    <property type="entry name" value="GST_N_Ure2p_like"/>
    <property type="match status" value="1"/>
</dbReference>
<keyword evidence="6" id="KW-1185">Reference proteome</keyword>
<dbReference type="Pfam" id="PF00043">
    <property type="entry name" value="GST_C"/>
    <property type="match status" value="1"/>
</dbReference>
<feature type="domain" description="GST N-terminal" evidence="3">
    <location>
        <begin position="1"/>
        <end position="83"/>
    </location>
</feature>
<dbReference type="CDD" id="cd10291">
    <property type="entry name" value="GST_C_YfcG_like"/>
    <property type="match status" value="1"/>
</dbReference>
<feature type="domain" description="GST C-terminal" evidence="4">
    <location>
        <begin position="86"/>
        <end position="218"/>
    </location>
</feature>
<dbReference type="InterPro" id="IPR036282">
    <property type="entry name" value="Glutathione-S-Trfase_C_sf"/>
</dbReference>
<dbReference type="SFLD" id="SFLDG01150">
    <property type="entry name" value="Main.1:_Beta-like"/>
    <property type="match status" value="1"/>
</dbReference>
<dbReference type="GO" id="GO:0016740">
    <property type="term" value="F:transferase activity"/>
    <property type="evidence" value="ECO:0007669"/>
    <property type="project" value="UniProtKB-KW"/>
</dbReference>
<evidence type="ECO:0000259" key="3">
    <source>
        <dbReference type="PROSITE" id="PS50404"/>
    </source>
</evidence>
<comment type="caution">
    <text evidence="5">The sequence shown here is derived from an EMBL/GenBank/DDBJ whole genome shotgun (WGS) entry which is preliminary data.</text>
</comment>
<dbReference type="InterPro" id="IPR004046">
    <property type="entry name" value="GST_C"/>
</dbReference>
<dbReference type="InterPro" id="IPR036249">
    <property type="entry name" value="Thioredoxin-like_sf"/>
</dbReference>
<dbReference type="PANTHER" id="PTHR44051:SF22">
    <property type="entry name" value="DISULFIDE-BOND OXIDOREDUCTASE YGHU"/>
    <property type="match status" value="1"/>
</dbReference>
<dbReference type="Proteomes" id="UP000261931">
    <property type="component" value="Unassembled WGS sequence"/>
</dbReference>
<protein>
    <submittedName>
        <fullName evidence="5">Glutathione S-transferase</fullName>
    </submittedName>
</protein>
<organism evidence="5 6">
    <name type="scientific">Hydrogenophaga borbori</name>
    <dbReference type="NCBI Taxonomy" id="2294117"/>
    <lineage>
        <taxon>Bacteria</taxon>
        <taxon>Pseudomonadati</taxon>
        <taxon>Pseudomonadota</taxon>
        <taxon>Betaproteobacteria</taxon>
        <taxon>Burkholderiales</taxon>
        <taxon>Comamonadaceae</taxon>
        <taxon>Hydrogenophaga</taxon>
    </lineage>
</organism>
<dbReference type="InterPro" id="IPR004045">
    <property type="entry name" value="Glutathione_S-Trfase_N"/>
</dbReference>
<dbReference type="SUPFAM" id="SSF52833">
    <property type="entry name" value="Thioredoxin-like"/>
    <property type="match status" value="1"/>
</dbReference>
<evidence type="ECO:0000256" key="1">
    <source>
        <dbReference type="RuleBase" id="RU003494"/>
    </source>
</evidence>
<gene>
    <name evidence="5" type="ORF">DY262_14095</name>
</gene>
<dbReference type="PROSITE" id="PS50405">
    <property type="entry name" value="GST_CTER"/>
    <property type="match status" value="1"/>
</dbReference>
<dbReference type="EMBL" id="QVLS01000008">
    <property type="protein sequence ID" value="RFP77879.1"/>
    <property type="molecule type" value="Genomic_DNA"/>
</dbReference>
<dbReference type="SFLD" id="SFLDS00019">
    <property type="entry name" value="Glutathione_Transferase_(cytos"/>
    <property type="match status" value="1"/>
</dbReference>
<proteinExistence type="inferred from homology"/>
<dbReference type="RefSeq" id="WP_116959686.1">
    <property type="nucleotide sequence ID" value="NZ_QVLS01000008.1"/>
</dbReference>
<sequence length="237" mass="26748">MIDLYTAATPNGHKASIALEELGLPYTLKVLDLTAGEQKRPEFLAINPNGRIPAIVDHEAGGFAVFESGAVLIYLAEKTGRLMPSDAQGRSRVLQWLMFQMGGVGPMMGQANVFFRYFPEKIPAVIDRYQGETKRLFRVLDGHLKDHEYLAGDYSIADIANWAWVRTHRWSGVDIDDLPHLKRWRDTIRARPAVQRGIESPPSTVDLTRDGDEAARRFSQDARKLMETGQSLKEDRR</sequence>
<dbReference type="InterPro" id="IPR040079">
    <property type="entry name" value="Glutathione_S-Trfase"/>
</dbReference>
<feature type="region of interest" description="Disordered" evidence="2">
    <location>
        <begin position="193"/>
        <end position="213"/>
    </location>
</feature>
<dbReference type="Pfam" id="PF02798">
    <property type="entry name" value="GST_N"/>
    <property type="match status" value="1"/>
</dbReference>
<evidence type="ECO:0000256" key="2">
    <source>
        <dbReference type="SAM" id="MobiDB-lite"/>
    </source>
</evidence>
<dbReference type="InterPro" id="IPR010987">
    <property type="entry name" value="Glutathione-S-Trfase_C-like"/>
</dbReference>
<evidence type="ECO:0000313" key="6">
    <source>
        <dbReference type="Proteomes" id="UP000261931"/>
    </source>
</evidence>
<evidence type="ECO:0000313" key="5">
    <source>
        <dbReference type="EMBL" id="RFP77879.1"/>
    </source>
</evidence>